<dbReference type="InterPro" id="IPR005841">
    <property type="entry name" value="Alpha-D-phosphohexomutase_SF"/>
</dbReference>
<sequence length="548" mass="57537">MSIAEDLRDRAQLWADHDPDPTTSQQVLDLLSAEDAVGLAEAFHGPLSFGTAGLRAPLGPGESRMNRAVVIRATSGLMAWLREQVDTPVVVVGCDTRHGSAQFQLDAARVIAGAGGRALLLPPQNPTPLTAYAVKSEGADAGIMVTASHNPPQDNGYKVYLGGRIATGSAEGVQLISPADREIAAAIAAAPPADEVALASENIEHIDPRQQYARRAAGLAGNNTDVHIALTAMHGVGAQLGRQILQTAGFQVSLVPEQADPDPDFPTVSFPNPEEPGALDLAKKHADAVGADVLIAYDPDADRCAVAIPDAREPGAWRQLTGDETGALLGEYLAARGATGTMANSVVSSRLLGRIAEAHGLEHRTTLTGFKWIARAPGLCFGYEEAIGYCCDPEAVADKDGVGTSVVLASLVGDLKAQGKTLEDGLADLARQHGLYQTAPLTFRVADLTLIARGMDKLRADPPTSLGGSAVTTVADLAQDPLGIGATDGMMFLTEDNDRVICRPSGTEPKLKCYLEVVLPVRGETVPRDEAIARLAGISRDLREFLQM</sequence>
<keyword evidence="5 7" id="KW-0460">Magnesium</keyword>
<dbReference type="PANTHER" id="PTHR45745:SF1">
    <property type="entry name" value="PHOSPHOGLUCOMUTASE 2B-RELATED"/>
    <property type="match status" value="1"/>
</dbReference>
<dbReference type="Pfam" id="PF02880">
    <property type="entry name" value="PGM_PMM_III"/>
    <property type="match status" value="1"/>
</dbReference>
<dbReference type="EMBL" id="QHCV01000166">
    <property type="protein sequence ID" value="RAV31162.1"/>
    <property type="molecule type" value="Genomic_DNA"/>
</dbReference>
<keyword evidence="13" id="KW-1185">Reference proteome</keyword>
<dbReference type="InterPro" id="IPR016055">
    <property type="entry name" value="A-D-PHexomutase_a/b/a-I/II/III"/>
</dbReference>
<keyword evidence="6" id="KW-0413">Isomerase</keyword>
<evidence type="ECO:0000313" key="12">
    <source>
        <dbReference type="EMBL" id="RAV31162.1"/>
    </source>
</evidence>
<reference evidence="12 13" key="1">
    <citation type="journal article" date="2018" name="Syst. Appl. Microbiol.">
        <title>Corynebacterium heidelbergense sp. nov., isolated from the preen glands of Egyptian geese (Alopochen aegyptiacus).</title>
        <authorList>
            <person name="Braun M.S."/>
            <person name="Wang E."/>
            <person name="Zimmermann S."/>
            <person name="Wink M."/>
        </authorList>
    </citation>
    <scope>NUCLEOTIDE SEQUENCE [LARGE SCALE GENOMIC DNA]</scope>
    <source>
        <strain evidence="12 13">647</strain>
    </source>
</reference>
<protein>
    <submittedName>
        <fullName evidence="12">Phosphomannomutase</fullName>
    </submittedName>
</protein>
<dbReference type="InterPro" id="IPR005843">
    <property type="entry name" value="A-D-PHexomutase_C"/>
</dbReference>
<dbReference type="Gene3D" id="3.30.310.50">
    <property type="entry name" value="Alpha-D-phosphohexomutase, C-terminal domain"/>
    <property type="match status" value="1"/>
</dbReference>
<gene>
    <name evidence="12" type="ORF">DLJ54_09850</name>
</gene>
<evidence type="ECO:0000256" key="4">
    <source>
        <dbReference type="ARBA" id="ARBA00022723"/>
    </source>
</evidence>
<dbReference type="Pfam" id="PF02879">
    <property type="entry name" value="PGM_PMM_II"/>
    <property type="match status" value="1"/>
</dbReference>
<comment type="caution">
    <text evidence="12">The sequence shown here is derived from an EMBL/GenBank/DDBJ whole genome shotgun (WGS) entry which is preliminary data.</text>
</comment>
<dbReference type="GO" id="GO:0000287">
    <property type="term" value="F:magnesium ion binding"/>
    <property type="evidence" value="ECO:0007669"/>
    <property type="project" value="InterPro"/>
</dbReference>
<dbReference type="SUPFAM" id="SSF53738">
    <property type="entry name" value="Phosphoglucomutase, first 3 domains"/>
    <property type="match status" value="3"/>
</dbReference>
<comment type="similarity">
    <text evidence="2 7">Belongs to the phosphohexose mutase family.</text>
</comment>
<dbReference type="GO" id="GO:0006166">
    <property type="term" value="P:purine ribonucleoside salvage"/>
    <property type="evidence" value="ECO:0007669"/>
    <property type="project" value="TreeGrafter"/>
</dbReference>
<dbReference type="Pfam" id="PF00408">
    <property type="entry name" value="PGM_PMM_IV"/>
    <property type="match status" value="1"/>
</dbReference>
<dbReference type="SUPFAM" id="SSF55957">
    <property type="entry name" value="Phosphoglucomutase, C-terminal domain"/>
    <property type="match status" value="1"/>
</dbReference>
<dbReference type="InterPro" id="IPR036900">
    <property type="entry name" value="A-D-PHexomutase_C_sf"/>
</dbReference>
<keyword evidence="4 7" id="KW-0479">Metal-binding</keyword>
<evidence type="ECO:0000259" key="8">
    <source>
        <dbReference type="Pfam" id="PF00408"/>
    </source>
</evidence>
<evidence type="ECO:0000259" key="10">
    <source>
        <dbReference type="Pfam" id="PF02879"/>
    </source>
</evidence>
<dbReference type="RefSeq" id="WP_113631512.1">
    <property type="nucleotide sequence ID" value="NZ_QHCV01000166.1"/>
</dbReference>
<dbReference type="InterPro" id="IPR005846">
    <property type="entry name" value="A-D-PHexomutase_a/b/a-III"/>
</dbReference>
<name>A0A364V3F9_9CORY</name>
<feature type="domain" description="Alpha-D-phosphohexomutase C-terminal" evidence="8">
    <location>
        <begin position="477"/>
        <end position="517"/>
    </location>
</feature>
<dbReference type="GO" id="GO:0005975">
    <property type="term" value="P:carbohydrate metabolic process"/>
    <property type="evidence" value="ECO:0007669"/>
    <property type="project" value="InterPro"/>
</dbReference>
<comment type="cofactor">
    <cofactor evidence="1">
        <name>Mg(2+)</name>
        <dbReference type="ChEBI" id="CHEBI:18420"/>
    </cofactor>
</comment>
<evidence type="ECO:0000259" key="11">
    <source>
        <dbReference type="Pfam" id="PF02880"/>
    </source>
</evidence>
<accession>A0A364V3F9</accession>
<proteinExistence type="inferred from homology"/>
<evidence type="ECO:0000256" key="2">
    <source>
        <dbReference type="ARBA" id="ARBA00010231"/>
    </source>
</evidence>
<dbReference type="GO" id="GO:0008973">
    <property type="term" value="F:phosphopentomutase activity"/>
    <property type="evidence" value="ECO:0007669"/>
    <property type="project" value="TreeGrafter"/>
</dbReference>
<evidence type="ECO:0000313" key="13">
    <source>
        <dbReference type="Proteomes" id="UP000251577"/>
    </source>
</evidence>
<keyword evidence="3" id="KW-0597">Phosphoprotein</keyword>
<evidence type="ECO:0000256" key="1">
    <source>
        <dbReference type="ARBA" id="ARBA00001946"/>
    </source>
</evidence>
<dbReference type="InterPro" id="IPR016066">
    <property type="entry name" value="A-D-PHexomutase_CS"/>
</dbReference>
<dbReference type="CDD" id="cd05799">
    <property type="entry name" value="PGM2"/>
    <property type="match status" value="1"/>
</dbReference>
<dbReference type="InterPro" id="IPR005845">
    <property type="entry name" value="A-D-PHexomutase_a/b/a-II"/>
</dbReference>
<evidence type="ECO:0000256" key="7">
    <source>
        <dbReference type="RuleBase" id="RU004326"/>
    </source>
</evidence>
<feature type="domain" description="Alpha-D-phosphohexomutase alpha/beta/alpha" evidence="10">
    <location>
        <begin position="222"/>
        <end position="307"/>
    </location>
</feature>
<feature type="domain" description="Alpha-D-phosphohexomutase alpha/beta/alpha" evidence="9">
    <location>
        <begin position="48"/>
        <end position="163"/>
    </location>
</feature>
<dbReference type="PANTHER" id="PTHR45745">
    <property type="entry name" value="PHOSPHOMANNOMUTASE 45A"/>
    <property type="match status" value="1"/>
</dbReference>
<dbReference type="Gene3D" id="3.40.120.10">
    <property type="entry name" value="Alpha-D-Glucose-1,6-Bisphosphate, subunit A, domain 3"/>
    <property type="match status" value="3"/>
</dbReference>
<evidence type="ECO:0000256" key="6">
    <source>
        <dbReference type="ARBA" id="ARBA00023235"/>
    </source>
</evidence>
<dbReference type="AlphaFoldDB" id="A0A364V3F9"/>
<dbReference type="PRINTS" id="PR00509">
    <property type="entry name" value="PGMPMM"/>
</dbReference>
<organism evidence="12 13">
    <name type="scientific">Corynebacterium heidelbergense</name>
    <dbReference type="NCBI Taxonomy" id="2055947"/>
    <lineage>
        <taxon>Bacteria</taxon>
        <taxon>Bacillati</taxon>
        <taxon>Actinomycetota</taxon>
        <taxon>Actinomycetes</taxon>
        <taxon>Mycobacteriales</taxon>
        <taxon>Corynebacteriaceae</taxon>
        <taxon>Corynebacterium</taxon>
    </lineage>
</organism>
<evidence type="ECO:0000259" key="9">
    <source>
        <dbReference type="Pfam" id="PF02878"/>
    </source>
</evidence>
<dbReference type="InterPro" id="IPR005844">
    <property type="entry name" value="A-D-PHexomutase_a/b/a-I"/>
</dbReference>
<dbReference type="PROSITE" id="PS00710">
    <property type="entry name" value="PGM_PMM"/>
    <property type="match status" value="1"/>
</dbReference>
<dbReference type="Pfam" id="PF02878">
    <property type="entry name" value="PGM_PMM_I"/>
    <property type="match status" value="1"/>
</dbReference>
<evidence type="ECO:0000256" key="5">
    <source>
        <dbReference type="ARBA" id="ARBA00022842"/>
    </source>
</evidence>
<feature type="domain" description="Alpha-D-phosphohexomutase alpha/beta/alpha" evidence="11">
    <location>
        <begin position="321"/>
        <end position="429"/>
    </location>
</feature>
<evidence type="ECO:0000256" key="3">
    <source>
        <dbReference type="ARBA" id="ARBA00022553"/>
    </source>
</evidence>
<dbReference type="Proteomes" id="UP000251577">
    <property type="component" value="Unassembled WGS sequence"/>
</dbReference>